<feature type="non-terminal residue" evidence="1">
    <location>
        <position position="58"/>
    </location>
</feature>
<evidence type="ECO:0000313" key="1">
    <source>
        <dbReference type="EMBL" id="KAH9287578.1"/>
    </source>
</evidence>
<feature type="non-terminal residue" evidence="1">
    <location>
        <position position="1"/>
    </location>
</feature>
<organism evidence="1 2">
    <name type="scientific">Taxus chinensis</name>
    <name type="common">Chinese yew</name>
    <name type="synonym">Taxus wallichiana var. chinensis</name>
    <dbReference type="NCBI Taxonomy" id="29808"/>
    <lineage>
        <taxon>Eukaryota</taxon>
        <taxon>Viridiplantae</taxon>
        <taxon>Streptophyta</taxon>
        <taxon>Embryophyta</taxon>
        <taxon>Tracheophyta</taxon>
        <taxon>Spermatophyta</taxon>
        <taxon>Pinopsida</taxon>
        <taxon>Pinidae</taxon>
        <taxon>Conifers II</taxon>
        <taxon>Cupressales</taxon>
        <taxon>Taxaceae</taxon>
        <taxon>Taxus</taxon>
    </lineage>
</organism>
<accession>A0AA38BTL8</accession>
<dbReference type="Proteomes" id="UP000824469">
    <property type="component" value="Unassembled WGS sequence"/>
</dbReference>
<evidence type="ECO:0000313" key="2">
    <source>
        <dbReference type="Proteomes" id="UP000824469"/>
    </source>
</evidence>
<sequence>MYIKSKSKNDCVGLPKRIDMDDVFGLEHLQEDWGTQGHSGKEFGHPRFGKMFEIGAYK</sequence>
<reference evidence="1 2" key="1">
    <citation type="journal article" date="2021" name="Nat. Plants">
        <title>The Taxus genome provides insights into paclitaxel biosynthesis.</title>
        <authorList>
            <person name="Xiong X."/>
            <person name="Gou J."/>
            <person name="Liao Q."/>
            <person name="Li Y."/>
            <person name="Zhou Q."/>
            <person name="Bi G."/>
            <person name="Li C."/>
            <person name="Du R."/>
            <person name="Wang X."/>
            <person name="Sun T."/>
            <person name="Guo L."/>
            <person name="Liang H."/>
            <person name="Lu P."/>
            <person name="Wu Y."/>
            <person name="Zhang Z."/>
            <person name="Ro D.K."/>
            <person name="Shang Y."/>
            <person name="Huang S."/>
            <person name="Yan J."/>
        </authorList>
    </citation>
    <scope>NUCLEOTIDE SEQUENCE [LARGE SCALE GENOMIC DNA]</scope>
    <source>
        <strain evidence="1">Ta-2019</strain>
    </source>
</reference>
<name>A0AA38BTL8_TAXCH</name>
<gene>
    <name evidence="1" type="ORF">KI387_031695</name>
</gene>
<keyword evidence="2" id="KW-1185">Reference proteome</keyword>
<dbReference type="AlphaFoldDB" id="A0AA38BTL8"/>
<comment type="caution">
    <text evidence="1">The sequence shown here is derived from an EMBL/GenBank/DDBJ whole genome shotgun (WGS) entry which is preliminary data.</text>
</comment>
<protein>
    <submittedName>
        <fullName evidence="1">Uncharacterized protein</fullName>
    </submittedName>
</protein>
<proteinExistence type="predicted"/>
<dbReference type="EMBL" id="JAHRHJ020003813">
    <property type="protein sequence ID" value="KAH9287578.1"/>
    <property type="molecule type" value="Genomic_DNA"/>
</dbReference>